<organism evidence="7 8">
    <name type="scientific">Sphingomonas panacis</name>
    <dbReference type="NCBI Taxonomy" id="1560345"/>
    <lineage>
        <taxon>Bacteria</taxon>
        <taxon>Pseudomonadati</taxon>
        <taxon>Pseudomonadota</taxon>
        <taxon>Alphaproteobacteria</taxon>
        <taxon>Sphingomonadales</taxon>
        <taxon>Sphingomonadaceae</taxon>
        <taxon>Sphingomonas</taxon>
    </lineage>
</organism>
<evidence type="ECO:0008006" key="9">
    <source>
        <dbReference type="Google" id="ProtNLM"/>
    </source>
</evidence>
<dbReference type="GO" id="GO:0006352">
    <property type="term" value="P:DNA-templated transcription initiation"/>
    <property type="evidence" value="ECO:0007669"/>
    <property type="project" value="InterPro"/>
</dbReference>
<dbReference type="Gene3D" id="1.10.10.10">
    <property type="entry name" value="Winged helix-like DNA-binding domain superfamily/Winged helix DNA-binding domain"/>
    <property type="match status" value="1"/>
</dbReference>
<accession>A0A1B3Z704</accession>
<keyword evidence="8" id="KW-1185">Reference proteome</keyword>
<dbReference type="STRING" id="1560345.AWL63_03755"/>
<dbReference type="AlphaFoldDB" id="A0A1B3Z704"/>
<keyword evidence="3" id="KW-0731">Sigma factor</keyword>
<comment type="similarity">
    <text evidence="1">Belongs to the sigma-70 factor family. ECF subfamily.</text>
</comment>
<keyword evidence="2" id="KW-0805">Transcription regulation</keyword>
<name>A0A1B3Z704_9SPHN</name>
<evidence type="ECO:0000313" key="7">
    <source>
        <dbReference type="EMBL" id="AOH83221.1"/>
    </source>
</evidence>
<dbReference type="InterPro" id="IPR036388">
    <property type="entry name" value="WH-like_DNA-bd_sf"/>
</dbReference>
<sequence>MSGLAQTSLESIYRAHGGWLLNWLTGRAECHARASDLVQETFCRLAAQSDLALHSHPRRYLATVARRLLIDDVRRQTSERCFLEAFALHTGNAAQPGPDRIAQAVQELAALAELLGALPERVRRAFLMSRVDGIPYAEIGAEFGVSVSMVKQYVARAFAHCYLVTHECPD</sequence>
<dbReference type="GO" id="GO:0003677">
    <property type="term" value="F:DNA binding"/>
    <property type="evidence" value="ECO:0007669"/>
    <property type="project" value="InterPro"/>
</dbReference>
<dbReference type="InterPro" id="IPR007627">
    <property type="entry name" value="RNA_pol_sigma70_r2"/>
</dbReference>
<keyword evidence="4" id="KW-0804">Transcription</keyword>
<dbReference type="Gene3D" id="1.10.1740.10">
    <property type="match status" value="1"/>
</dbReference>
<evidence type="ECO:0000256" key="1">
    <source>
        <dbReference type="ARBA" id="ARBA00010641"/>
    </source>
</evidence>
<dbReference type="KEGG" id="span:AWL63_03755"/>
<feature type="domain" description="RNA polymerase sigma factor 70 region 4 type 2" evidence="6">
    <location>
        <begin position="109"/>
        <end position="161"/>
    </location>
</feature>
<dbReference type="EMBL" id="CP014168">
    <property type="protein sequence ID" value="AOH83221.1"/>
    <property type="molecule type" value="Genomic_DNA"/>
</dbReference>
<dbReference type="NCBIfam" id="TIGR02937">
    <property type="entry name" value="sigma70-ECF"/>
    <property type="match status" value="1"/>
</dbReference>
<evidence type="ECO:0000256" key="4">
    <source>
        <dbReference type="ARBA" id="ARBA00023163"/>
    </source>
</evidence>
<dbReference type="SUPFAM" id="SSF88659">
    <property type="entry name" value="Sigma3 and sigma4 domains of RNA polymerase sigma factors"/>
    <property type="match status" value="1"/>
</dbReference>
<feature type="domain" description="RNA polymerase sigma-70 region 2" evidence="5">
    <location>
        <begin position="12"/>
        <end position="77"/>
    </location>
</feature>
<evidence type="ECO:0000313" key="8">
    <source>
        <dbReference type="Proteomes" id="UP000094256"/>
    </source>
</evidence>
<dbReference type="InterPro" id="IPR039425">
    <property type="entry name" value="RNA_pol_sigma-70-like"/>
</dbReference>
<dbReference type="InterPro" id="IPR013324">
    <property type="entry name" value="RNA_pol_sigma_r3/r4-like"/>
</dbReference>
<dbReference type="PANTHER" id="PTHR43133">
    <property type="entry name" value="RNA POLYMERASE ECF-TYPE SIGMA FACTO"/>
    <property type="match status" value="1"/>
</dbReference>
<evidence type="ECO:0000259" key="5">
    <source>
        <dbReference type="Pfam" id="PF04542"/>
    </source>
</evidence>
<proteinExistence type="inferred from homology"/>
<dbReference type="OrthoDB" id="9794372at2"/>
<reference evidence="7 8" key="1">
    <citation type="submission" date="2016-01" db="EMBL/GenBank/DDBJ databases">
        <title>Complete genome and mega plasmid sequence of Sphingomonas panacis DCY99 elicits systemic resistance in rice to Xanthomonas oryzae.</title>
        <authorList>
            <person name="Kim Y.J."/>
            <person name="Yang D.C."/>
            <person name="Sing P."/>
        </authorList>
    </citation>
    <scope>NUCLEOTIDE SEQUENCE [LARGE SCALE GENOMIC DNA]</scope>
    <source>
        <strain evidence="7 8">DCY99</strain>
    </source>
</reference>
<dbReference type="InterPro" id="IPR013249">
    <property type="entry name" value="RNA_pol_sigma70_r4_t2"/>
</dbReference>
<evidence type="ECO:0000259" key="6">
    <source>
        <dbReference type="Pfam" id="PF08281"/>
    </source>
</evidence>
<evidence type="ECO:0000256" key="3">
    <source>
        <dbReference type="ARBA" id="ARBA00023082"/>
    </source>
</evidence>
<evidence type="ECO:0000256" key="2">
    <source>
        <dbReference type="ARBA" id="ARBA00023015"/>
    </source>
</evidence>
<dbReference type="InterPro" id="IPR013325">
    <property type="entry name" value="RNA_pol_sigma_r2"/>
</dbReference>
<dbReference type="PANTHER" id="PTHR43133:SF63">
    <property type="entry name" value="RNA POLYMERASE SIGMA FACTOR FECI-RELATED"/>
    <property type="match status" value="1"/>
</dbReference>
<dbReference type="GO" id="GO:0016987">
    <property type="term" value="F:sigma factor activity"/>
    <property type="evidence" value="ECO:0007669"/>
    <property type="project" value="UniProtKB-KW"/>
</dbReference>
<protein>
    <recommendedName>
        <fullName evidence="9">RNA polymerase subunit sigma</fullName>
    </recommendedName>
</protein>
<gene>
    <name evidence="7" type="ORF">AWL63_03755</name>
</gene>
<dbReference type="InterPro" id="IPR014284">
    <property type="entry name" value="RNA_pol_sigma-70_dom"/>
</dbReference>
<dbReference type="Pfam" id="PF08281">
    <property type="entry name" value="Sigma70_r4_2"/>
    <property type="match status" value="1"/>
</dbReference>
<dbReference type="SUPFAM" id="SSF88946">
    <property type="entry name" value="Sigma2 domain of RNA polymerase sigma factors"/>
    <property type="match status" value="1"/>
</dbReference>
<dbReference type="Proteomes" id="UP000094256">
    <property type="component" value="Chromosome"/>
</dbReference>
<dbReference type="Pfam" id="PF04542">
    <property type="entry name" value="Sigma70_r2"/>
    <property type="match status" value="1"/>
</dbReference>